<gene>
    <name evidence="1" type="ORF">UFOVP712_3</name>
</gene>
<evidence type="ECO:0000313" key="1">
    <source>
        <dbReference type="EMBL" id="CAB4158420.1"/>
    </source>
</evidence>
<protein>
    <submittedName>
        <fullName evidence="1">Uncharacterized protein</fullName>
    </submittedName>
</protein>
<name>A0A6J5NFB2_9CAUD</name>
<organism evidence="1">
    <name type="scientific">uncultured Caudovirales phage</name>
    <dbReference type="NCBI Taxonomy" id="2100421"/>
    <lineage>
        <taxon>Viruses</taxon>
        <taxon>Duplodnaviria</taxon>
        <taxon>Heunggongvirae</taxon>
        <taxon>Uroviricota</taxon>
        <taxon>Caudoviricetes</taxon>
        <taxon>Peduoviridae</taxon>
        <taxon>Maltschvirus</taxon>
        <taxon>Maltschvirus maltsch</taxon>
    </lineage>
</organism>
<accession>A0A6J5NFB2</accession>
<dbReference type="EMBL" id="LR796679">
    <property type="protein sequence ID" value="CAB4158420.1"/>
    <property type="molecule type" value="Genomic_DNA"/>
</dbReference>
<sequence length="130" mass="14253">MFTTTAQVKTITGKIVNAGLVERAQYAIEAYVGKFEVDVTDTKDLEILKRAVAYQSAYMLNNEDIVFEQMSVSTTMQNDASTTFKSGDSVSPFIAPMAVMVCSKLSFVKSRSIKTGPIQSTVTYPGWTTI</sequence>
<reference evidence="1" key="1">
    <citation type="submission" date="2020-04" db="EMBL/GenBank/DDBJ databases">
        <authorList>
            <person name="Chiriac C."/>
            <person name="Salcher M."/>
            <person name="Ghai R."/>
            <person name="Kavagutti S V."/>
        </authorList>
    </citation>
    <scope>NUCLEOTIDE SEQUENCE</scope>
</reference>
<proteinExistence type="predicted"/>